<accession>A0A143QSK9</accession>
<dbReference type="InterPro" id="IPR016169">
    <property type="entry name" value="FAD-bd_PCMH_sub2"/>
</dbReference>
<protein>
    <submittedName>
        <fullName evidence="12">6-hydroxypseudooxynicotine dehydrogenase complex subunit alpha</fullName>
        <ecNumber evidence="12">1.5.99.14</ecNumber>
    </submittedName>
</protein>
<keyword evidence="13" id="KW-1185">Reference proteome</keyword>
<dbReference type="Pfam" id="PF00083">
    <property type="entry name" value="Sugar_tr"/>
    <property type="match status" value="1"/>
</dbReference>
<keyword evidence="3 9" id="KW-0812">Transmembrane</keyword>
<dbReference type="PROSITE" id="PS51387">
    <property type="entry name" value="FAD_PCMH"/>
    <property type="match status" value="1"/>
</dbReference>
<feature type="domain" description="FAD-binding PCMH-type" evidence="11">
    <location>
        <begin position="257"/>
        <end position="432"/>
    </location>
</feature>
<keyword evidence="2" id="KW-0285">Flavoprotein</keyword>
<dbReference type="InterPro" id="IPR016166">
    <property type="entry name" value="FAD-bd_PCMH"/>
</dbReference>
<feature type="transmembrane region" description="Helical" evidence="9">
    <location>
        <begin position="145"/>
        <end position="167"/>
    </location>
</feature>
<dbReference type="PANTHER" id="PTHR42659">
    <property type="entry name" value="XANTHINE DEHYDROGENASE SUBUNIT C-RELATED"/>
    <property type="match status" value="1"/>
</dbReference>
<evidence type="ECO:0000256" key="9">
    <source>
        <dbReference type="SAM" id="Phobius"/>
    </source>
</evidence>
<dbReference type="InterPro" id="IPR005829">
    <property type="entry name" value="Sugar_transporter_CS"/>
</dbReference>
<dbReference type="PROSITE" id="PS00216">
    <property type="entry name" value="SUGAR_TRANSPORT_1"/>
    <property type="match status" value="1"/>
</dbReference>
<evidence type="ECO:0000256" key="5">
    <source>
        <dbReference type="ARBA" id="ARBA00022989"/>
    </source>
</evidence>
<dbReference type="Pfam" id="PF00941">
    <property type="entry name" value="FAD_binding_5"/>
    <property type="match status" value="1"/>
</dbReference>
<comment type="subcellular location">
    <subcellularLocation>
        <location evidence="1">Cell membrane</location>
        <topology evidence="1">Multi-pass membrane protein</topology>
    </subcellularLocation>
</comment>
<dbReference type="InterPro" id="IPR016167">
    <property type="entry name" value="FAD-bd_PCMH_sub1"/>
</dbReference>
<feature type="transmembrane region" description="Helical" evidence="9">
    <location>
        <begin position="54"/>
        <end position="76"/>
    </location>
</feature>
<feature type="compositionally biased region" description="Basic and acidic residues" evidence="8">
    <location>
        <begin position="475"/>
        <end position="485"/>
    </location>
</feature>
<dbReference type="EMBL" id="CP015220">
    <property type="protein sequence ID" value="AMY26163.1"/>
    <property type="molecule type" value="Genomic_DNA"/>
</dbReference>
<evidence type="ECO:0000256" key="4">
    <source>
        <dbReference type="ARBA" id="ARBA00022827"/>
    </source>
</evidence>
<dbReference type="InterPro" id="IPR020846">
    <property type="entry name" value="MFS_dom"/>
</dbReference>
<feature type="transmembrane region" description="Helical" evidence="9">
    <location>
        <begin position="210"/>
        <end position="230"/>
    </location>
</feature>
<dbReference type="Gene3D" id="3.30.43.10">
    <property type="entry name" value="Uridine Diphospho-n-acetylenolpyruvylglucosamine Reductase, domain 2"/>
    <property type="match status" value="1"/>
</dbReference>
<dbReference type="InterPro" id="IPR002346">
    <property type="entry name" value="Mopterin_DH_FAD-bd"/>
</dbReference>
<dbReference type="InterPro" id="IPR005828">
    <property type="entry name" value="MFS_sugar_transport-like"/>
</dbReference>
<dbReference type="EC" id="1.5.99.14" evidence="12"/>
<dbReference type="Gene3D" id="1.20.1250.20">
    <property type="entry name" value="MFS general substrate transporter like domains"/>
    <property type="match status" value="1"/>
</dbReference>
<dbReference type="GO" id="GO:0022857">
    <property type="term" value="F:transmembrane transporter activity"/>
    <property type="evidence" value="ECO:0007669"/>
    <property type="project" value="InterPro"/>
</dbReference>
<feature type="transmembrane region" description="Helical" evidence="9">
    <location>
        <begin position="119"/>
        <end position="139"/>
    </location>
</feature>
<evidence type="ECO:0000256" key="2">
    <source>
        <dbReference type="ARBA" id="ARBA00022630"/>
    </source>
</evidence>
<reference evidence="13" key="2">
    <citation type="submission" date="2016-04" db="EMBL/GenBank/DDBJ databases">
        <title>Complete Genome and Plasmid Sequences for Rhodococcus fascians D188 and Draft Sequences for Rhodococcus spp. Isolates PBTS 1 and PBTS 2.</title>
        <authorList>
            <person name="Stamer R."/>
            <person name="Vereecke D."/>
            <person name="Zhang Y."/>
            <person name="Schilkey F."/>
            <person name="Devitt N."/>
            <person name="Randall J."/>
        </authorList>
    </citation>
    <scope>NUCLEOTIDE SEQUENCE [LARGE SCALE GENOMIC DNA]</scope>
    <source>
        <strain evidence="13">PBTS2</strain>
    </source>
</reference>
<gene>
    <name evidence="12" type="primary">kdhA_3</name>
    <name evidence="12" type="ORF">A3Q41_04906</name>
</gene>
<dbReference type="GO" id="GO:0034909">
    <property type="term" value="F:6-hydroxypseudooxynicotine dehydrogenase activity"/>
    <property type="evidence" value="ECO:0007669"/>
    <property type="project" value="UniProtKB-EC"/>
</dbReference>
<dbReference type="SUPFAM" id="SSF103473">
    <property type="entry name" value="MFS general substrate transporter"/>
    <property type="match status" value="1"/>
</dbReference>
<keyword evidence="7 9" id="KW-0472">Membrane</keyword>
<dbReference type="Gene3D" id="3.30.465.10">
    <property type="match status" value="1"/>
</dbReference>
<dbReference type="AlphaFoldDB" id="A0A143QSK9"/>
<evidence type="ECO:0000259" key="10">
    <source>
        <dbReference type="PROSITE" id="PS50850"/>
    </source>
</evidence>
<evidence type="ECO:0000313" key="13">
    <source>
        <dbReference type="Proteomes" id="UP000076038"/>
    </source>
</evidence>
<dbReference type="SUPFAM" id="SSF56176">
    <property type="entry name" value="FAD-binding/transporter-associated domain-like"/>
    <property type="match status" value="1"/>
</dbReference>
<dbReference type="PANTHER" id="PTHR42659:SF2">
    <property type="entry name" value="XANTHINE DEHYDROGENASE SUBUNIT C-RELATED"/>
    <property type="match status" value="1"/>
</dbReference>
<proteinExistence type="predicted"/>
<dbReference type="PATRIC" id="fig|1653479.3.peg.4963"/>
<organism evidence="12 13">
    <name type="scientific">Rhodococcoides fascians</name>
    <name type="common">Rhodococcus fascians</name>
    <dbReference type="NCBI Taxonomy" id="1828"/>
    <lineage>
        <taxon>Bacteria</taxon>
        <taxon>Bacillati</taxon>
        <taxon>Actinomycetota</taxon>
        <taxon>Actinomycetes</taxon>
        <taxon>Mycobacteriales</taxon>
        <taxon>Nocardiaceae</taxon>
        <taxon>Rhodococcoides</taxon>
    </lineage>
</organism>
<keyword evidence="6 12" id="KW-0560">Oxidoreductase</keyword>
<feature type="region of interest" description="Disordered" evidence="8">
    <location>
        <begin position="463"/>
        <end position="516"/>
    </location>
</feature>
<dbReference type="InterPro" id="IPR036318">
    <property type="entry name" value="FAD-bd_PCMH-like_sf"/>
</dbReference>
<evidence type="ECO:0000256" key="7">
    <source>
        <dbReference type="ARBA" id="ARBA00023136"/>
    </source>
</evidence>
<feature type="domain" description="Major facilitator superfamily (MFS) profile" evidence="10">
    <location>
        <begin position="1"/>
        <end position="234"/>
    </location>
</feature>
<dbReference type="GO" id="GO:0005886">
    <property type="term" value="C:plasma membrane"/>
    <property type="evidence" value="ECO:0007669"/>
    <property type="project" value="UniProtKB-SubCell"/>
</dbReference>
<evidence type="ECO:0000256" key="1">
    <source>
        <dbReference type="ARBA" id="ARBA00004651"/>
    </source>
</evidence>
<keyword evidence="4" id="KW-0274">FAD</keyword>
<reference evidence="12 13" key="1">
    <citation type="journal article" date="2016" name="Genome Announc.">
        <title>Complete Genome and Plasmid Sequences for Rhodococcus fascians D188 and Draft Sequences for Rhodococcus Isolates PBTS 1 and PBTS 2.</title>
        <authorList>
            <person name="Stamler R.A."/>
            <person name="Vereecke D."/>
            <person name="Zhang Y."/>
            <person name="Schilkey F."/>
            <person name="Devitt N."/>
            <person name="Randall J.J."/>
        </authorList>
    </citation>
    <scope>NUCLEOTIDE SEQUENCE [LARGE SCALE GENOMIC DNA]</scope>
    <source>
        <strain evidence="12 13">PBTS2</strain>
    </source>
</reference>
<keyword evidence="5 9" id="KW-1133">Transmembrane helix</keyword>
<sequence length="531" mass="57740">MKVEARAVIDDMVTRTGSDAVEYVIVADTAPKGPGGMKAALTQLKSVWRYSPRITAAAWMLFVSIMLLYYAALSWMPSILRAEGYGEFAAFAGTTLMTGVGIVGVLTSAFIVEIFGRKWVIGLSGPIAGSALVMFAVMLDIQSAALIWLGIFGFVIQLTIPVLYCYVSELYPTNIRASGFGYASSVSRVATGFAPLLFGSVMWPILGLPLTFGIVTAFVLFAVIWMAYFAPETKGRELDTLVDEPTEVVAGEGSGLMKPAQFDYHRARDVSGAVRLLAELGEDAKIIAGGQSLVAMMNFRLARPGHLVDVGGLNTLRYIRRESDGLHIGALTTHHDVESGDVGTDFAVLRDAMRWVGHYPIRTRGTVGGSIAHADATAEWCLLAILLDARIVVESVRGRRTVEADSFFFGYYSTDLAFDEMIVEIVFPNPAPHAAVTEYAERQCDFAIVGAAVSSISTAWPWSADASHSRGSARPRCDRRQERPRSPAAERSPTARTPQPKHWNWRTRACSPPSTAARWCARWSPKPAATQ</sequence>
<dbReference type="Proteomes" id="UP000076038">
    <property type="component" value="Chromosome"/>
</dbReference>
<evidence type="ECO:0000256" key="8">
    <source>
        <dbReference type="SAM" id="MobiDB-lite"/>
    </source>
</evidence>
<evidence type="ECO:0000313" key="12">
    <source>
        <dbReference type="EMBL" id="AMY26163.1"/>
    </source>
</evidence>
<dbReference type="GO" id="GO:0071949">
    <property type="term" value="F:FAD binding"/>
    <property type="evidence" value="ECO:0007669"/>
    <property type="project" value="InterPro"/>
</dbReference>
<dbReference type="InterPro" id="IPR051312">
    <property type="entry name" value="Diverse_Substr_Oxidored"/>
</dbReference>
<evidence type="ECO:0000256" key="3">
    <source>
        <dbReference type="ARBA" id="ARBA00022692"/>
    </source>
</evidence>
<dbReference type="PROSITE" id="PS50850">
    <property type="entry name" value="MFS"/>
    <property type="match status" value="1"/>
</dbReference>
<feature type="transmembrane region" description="Helical" evidence="9">
    <location>
        <begin position="88"/>
        <end position="112"/>
    </location>
</feature>
<feature type="transmembrane region" description="Helical" evidence="9">
    <location>
        <begin position="179"/>
        <end position="198"/>
    </location>
</feature>
<evidence type="ECO:0000259" key="11">
    <source>
        <dbReference type="PROSITE" id="PS51387"/>
    </source>
</evidence>
<evidence type="ECO:0000256" key="6">
    <source>
        <dbReference type="ARBA" id="ARBA00023002"/>
    </source>
</evidence>
<name>A0A143QSK9_RHOFA</name>
<dbReference type="KEGG" id="rhs:A3Q41_04906"/>
<dbReference type="InterPro" id="IPR036259">
    <property type="entry name" value="MFS_trans_sf"/>
</dbReference>